<evidence type="ECO:0000313" key="1">
    <source>
        <dbReference type="EMBL" id="SDQ29393.1"/>
    </source>
</evidence>
<sequence length="546" mass="58612">MLPRALRIGYSQCDAIVWWLTVGGKLKRIVAAVVAAALGLLTLVATPAHAEAAGAHSGCLPNTNGYIWGGTCTGTLDGLASPEQVHTIRLTAPAPGTMLEVLKLPNLHTLYVYDVDNSDIAEAGVGVNGVAGLLNTFYMSGSGITDLTPLSAVNRDRHTVRDLGLYDTKVHDFSPLGVIPNLYRLNVTTHRDGVLELLRGKPTMVEAPIWLDGKPLHPHPYDGFLEYDDENPGLYPVQATATRLGPGLVTWVPFRAHPAAMGDVMITRLIKQDAIARDAVDLSDGRGPFLFHSDPQMGGFAVLSSLTYTPIAVQWTRDGAVIPGATEMLYTYTTADIGRRLAARVTIGGTAAEQPYYPQRTLTIQVPGPIQGVFKAPEPVATGKAAVGNTLTANPGAVSPAPAKTTYRWYSNGQPIAGATAKTYKLTARDYGKRIHVAIRHERPGYMAIGRASDSVRVGAGTLALKKAPVISGTKAVGKTLRVSTGTWSPAPQKYTYQWFRDGKRIAHVKGTRYTLQARDRGKKITVKVTVSLTGYTTRTATTRSR</sequence>
<proteinExistence type="predicted"/>
<dbReference type="EMBL" id="FNKH01000002">
    <property type="protein sequence ID" value="SDQ29393.1"/>
    <property type="molecule type" value="Genomic_DNA"/>
</dbReference>
<evidence type="ECO:0000313" key="2">
    <source>
        <dbReference type="Proteomes" id="UP000181917"/>
    </source>
</evidence>
<dbReference type="Gene3D" id="2.60.40.2700">
    <property type="match status" value="3"/>
</dbReference>
<dbReference type="AlphaFoldDB" id="A0A1H0ZPP6"/>
<dbReference type="Proteomes" id="UP000181917">
    <property type="component" value="Unassembled WGS sequence"/>
</dbReference>
<organism evidence="1 2">
    <name type="scientific">Crystallibacter crystallopoietes</name>
    <dbReference type="NCBI Taxonomy" id="37928"/>
    <lineage>
        <taxon>Bacteria</taxon>
        <taxon>Bacillati</taxon>
        <taxon>Actinomycetota</taxon>
        <taxon>Actinomycetes</taxon>
        <taxon>Micrococcales</taxon>
        <taxon>Micrococcaceae</taxon>
        <taxon>Crystallibacter</taxon>
    </lineage>
</organism>
<gene>
    <name evidence="1" type="ORF">SAMN04489742_0491</name>
</gene>
<accession>A0A1H0ZPP6</accession>
<name>A0A1H0ZPP6_9MICC</name>
<keyword evidence="2" id="KW-1185">Reference proteome</keyword>
<dbReference type="STRING" id="37928.SAMN04489742_0491"/>
<reference evidence="1 2" key="1">
    <citation type="submission" date="2016-10" db="EMBL/GenBank/DDBJ databases">
        <authorList>
            <person name="de Groot N.N."/>
        </authorList>
    </citation>
    <scope>NUCLEOTIDE SEQUENCE [LARGE SCALE GENOMIC DNA]</scope>
    <source>
        <strain evidence="1 2">DSM 20117</strain>
    </source>
</reference>
<protein>
    <submittedName>
        <fullName evidence="1">Uncharacterized protein</fullName>
    </submittedName>
</protein>